<dbReference type="WBParaSite" id="ES5_v2.g19737.t1">
    <property type="protein sequence ID" value="ES5_v2.g19737.t1"/>
    <property type="gene ID" value="ES5_v2.g19737"/>
</dbReference>
<evidence type="ECO:0000313" key="1">
    <source>
        <dbReference type="Proteomes" id="UP000887579"/>
    </source>
</evidence>
<organism evidence="1 2">
    <name type="scientific">Panagrolaimus sp. ES5</name>
    <dbReference type="NCBI Taxonomy" id="591445"/>
    <lineage>
        <taxon>Eukaryota</taxon>
        <taxon>Metazoa</taxon>
        <taxon>Ecdysozoa</taxon>
        <taxon>Nematoda</taxon>
        <taxon>Chromadorea</taxon>
        <taxon>Rhabditida</taxon>
        <taxon>Tylenchina</taxon>
        <taxon>Panagrolaimomorpha</taxon>
        <taxon>Panagrolaimoidea</taxon>
        <taxon>Panagrolaimidae</taxon>
        <taxon>Panagrolaimus</taxon>
    </lineage>
</organism>
<name>A0AC34FQW5_9BILA</name>
<proteinExistence type="predicted"/>
<protein>
    <submittedName>
        <fullName evidence="2">Schwannomin interacting protein 1 C-terminal domain-containing protein</fullName>
    </submittedName>
</protein>
<reference evidence="2" key="1">
    <citation type="submission" date="2022-11" db="UniProtKB">
        <authorList>
            <consortium name="WormBaseParasite"/>
        </authorList>
    </citation>
    <scope>IDENTIFICATION</scope>
</reference>
<evidence type="ECO:0000313" key="2">
    <source>
        <dbReference type="WBParaSite" id="ES5_v2.g19737.t1"/>
    </source>
</evidence>
<dbReference type="Proteomes" id="UP000887579">
    <property type="component" value="Unplaced"/>
</dbReference>
<sequence length="489" mass="54106">MISSTSTTTSEEDVAAAEAEDVKNGNSPMPIRRSFLESQTCIDVATLQFLNSHDENSDDENNSENDEDDDDDLHNSSLNGFTSSNRRGPIDSESEDDDDAKSSSAESTSCSENSFEMSSATSFASTLNKADQPQLSLNSCIISSGEGTPVATTTTTASATSVTTNTVSSTSPTTTPAVAVARLSPPKMLNIESQNYIPIRGPTYSQSMDSFLLQKPLSPQAREQISQELSELDTGLPQLDFASLEEKLSTAAKEHEASERRKLGDEVRRRLALQYDSYTAGPSPAINTRPQRSNFAQRLNASKNLQICYMNDLAEDDDEDDQSDDDSENDDNDDDEEEDFAGTSFVPKSKSTPNLTGKNINMLRRGINGSKLNASELARRTQPDAVGFHDRLTLLRDETQLMLQQAKKAAKMQMEVERQSQPIFEKIEAKKLSRMQLSKMKIYELREILEEIRNKIDVANTDLVSLLMEKDSLYMEQDSMLVDIEDTIQ</sequence>
<accession>A0AC34FQW5</accession>